<dbReference type="PANTHER" id="PTHR13847">
    <property type="entry name" value="SARCOSINE DEHYDROGENASE-RELATED"/>
    <property type="match status" value="1"/>
</dbReference>
<dbReference type="SUPFAM" id="SSF51905">
    <property type="entry name" value="FAD/NAD(P)-binding domain"/>
    <property type="match status" value="1"/>
</dbReference>
<keyword evidence="1" id="KW-0560">Oxidoreductase</keyword>
<dbReference type="GO" id="GO:0005737">
    <property type="term" value="C:cytoplasm"/>
    <property type="evidence" value="ECO:0007669"/>
    <property type="project" value="TreeGrafter"/>
</dbReference>
<dbReference type="InterPro" id="IPR036188">
    <property type="entry name" value="FAD/NAD-bd_sf"/>
</dbReference>
<evidence type="ECO:0000313" key="3">
    <source>
        <dbReference type="EMBL" id="HAV92613.1"/>
    </source>
</evidence>
<dbReference type="InterPro" id="IPR006076">
    <property type="entry name" value="FAD-dep_OxRdtase"/>
</dbReference>
<protein>
    <recommendedName>
        <fullName evidence="2">FAD dependent oxidoreductase domain-containing protein</fullName>
    </recommendedName>
</protein>
<reference evidence="3 4" key="1">
    <citation type="journal article" date="2018" name="Nat. Biotechnol.">
        <title>A standardized bacterial taxonomy based on genome phylogeny substantially revises the tree of life.</title>
        <authorList>
            <person name="Parks D.H."/>
            <person name="Chuvochina M."/>
            <person name="Waite D.W."/>
            <person name="Rinke C."/>
            <person name="Skarshewski A."/>
            <person name="Chaumeil P.A."/>
            <person name="Hugenholtz P."/>
        </authorList>
    </citation>
    <scope>NUCLEOTIDE SEQUENCE [LARGE SCALE GENOMIC DNA]</scope>
    <source>
        <strain evidence="3">UBA9956</strain>
    </source>
</reference>
<evidence type="ECO:0000256" key="1">
    <source>
        <dbReference type="ARBA" id="ARBA00023002"/>
    </source>
</evidence>
<dbReference type="GO" id="GO:0016491">
    <property type="term" value="F:oxidoreductase activity"/>
    <property type="evidence" value="ECO:0007669"/>
    <property type="project" value="UniProtKB-KW"/>
</dbReference>
<dbReference type="Gene3D" id="3.30.9.10">
    <property type="entry name" value="D-Amino Acid Oxidase, subunit A, domain 2"/>
    <property type="match status" value="1"/>
</dbReference>
<dbReference type="Proteomes" id="UP000264062">
    <property type="component" value="Unassembled WGS sequence"/>
</dbReference>
<proteinExistence type="predicted"/>
<comment type="caution">
    <text evidence="3">The sequence shown here is derived from an EMBL/GenBank/DDBJ whole genome shotgun (WGS) entry which is preliminary data.</text>
</comment>
<dbReference type="EMBL" id="DMZY01000163">
    <property type="protein sequence ID" value="HAV92613.1"/>
    <property type="molecule type" value="Genomic_DNA"/>
</dbReference>
<organism evidence="3 4">
    <name type="scientific">candidate division WOR-3 bacterium</name>
    <dbReference type="NCBI Taxonomy" id="2052148"/>
    <lineage>
        <taxon>Bacteria</taxon>
        <taxon>Bacteria division WOR-3</taxon>
    </lineage>
</organism>
<dbReference type="Pfam" id="PF01266">
    <property type="entry name" value="DAO"/>
    <property type="match status" value="1"/>
</dbReference>
<dbReference type="PANTHER" id="PTHR13847:SF287">
    <property type="entry name" value="FAD-DEPENDENT OXIDOREDUCTASE DOMAIN-CONTAINING PROTEIN 1"/>
    <property type="match status" value="1"/>
</dbReference>
<name>A0A350HAP7_UNCW3</name>
<gene>
    <name evidence="3" type="ORF">DCW38_05470</name>
</gene>
<accession>A0A350HAP7</accession>
<feature type="domain" description="FAD dependent oxidoreductase" evidence="2">
    <location>
        <begin position="4"/>
        <end position="376"/>
    </location>
</feature>
<evidence type="ECO:0000259" key="2">
    <source>
        <dbReference type="Pfam" id="PF01266"/>
    </source>
</evidence>
<dbReference type="AlphaFoldDB" id="A0A350HAP7"/>
<evidence type="ECO:0000313" key="4">
    <source>
        <dbReference type="Proteomes" id="UP000264062"/>
    </source>
</evidence>
<sequence>MSRAIIIGGGIIGGSILYNLYKNGYDGRTIVLERKSQLAQESTSLSAGAFRNIWSTQVNLLLTNYSIEAYKHFKEEMGENIGFEQIGYLFTYYEKEFEAIKIFKHVFDKNNVRSELIKPEDIKNFVPGYVHTIDHIDKEVNEILQMKPIAGALFGPDCGVFKPTTAANRYFEYTKEKNPEKVDIRLNSEVKRILFQGDKTVGVELADNSIIEADIIILAAGAFSGDLMKRSTNNPDFHLPIVPWKRMLFTVKMPKIENFEKIPMTIIDKGVYFHPEKGNLIVGRANPEQPFGYDYKPEPDYYEEQMNYYMSARIPGMEYCRIVSNQSMWGGLYEHNTLDKNGIIGYHSGLSNLFLATGFSGHGVMEAPGVGLSSAEMILTKQFKTIPEVRDLSFERFRKKELIKETIVI</sequence>
<dbReference type="Gene3D" id="3.50.50.60">
    <property type="entry name" value="FAD/NAD(P)-binding domain"/>
    <property type="match status" value="1"/>
</dbReference>